<dbReference type="AlphaFoldDB" id="A0A511TIH1"/>
<evidence type="ECO:0000256" key="1">
    <source>
        <dbReference type="SAM" id="MobiDB-lite"/>
    </source>
</evidence>
<dbReference type="InterPro" id="IPR036291">
    <property type="entry name" value="NAD(P)-bd_dom_sf"/>
</dbReference>
<organism evidence="3 4">
    <name type="scientific">Myxococcus fulvus</name>
    <dbReference type="NCBI Taxonomy" id="33"/>
    <lineage>
        <taxon>Bacteria</taxon>
        <taxon>Pseudomonadati</taxon>
        <taxon>Myxococcota</taxon>
        <taxon>Myxococcia</taxon>
        <taxon>Myxococcales</taxon>
        <taxon>Cystobacterineae</taxon>
        <taxon>Myxococcaceae</taxon>
        <taxon>Myxococcus</taxon>
    </lineage>
</organism>
<reference evidence="3 4" key="1">
    <citation type="submission" date="2019-07" db="EMBL/GenBank/DDBJ databases">
        <title>Whole genome shotgun sequence of Myxococcus fulvus NBRC 100333.</title>
        <authorList>
            <person name="Hosoyama A."/>
            <person name="Uohara A."/>
            <person name="Ohji S."/>
            <person name="Ichikawa N."/>
        </authorList>
    </citation>
    <scope>NUCLEOTIDE SEQUENCE [LARGE SCALE GENOMIC DNA]</scope>
    <source>
        <strain evidence="3 4">NBRC 100333</strain>
    </source>
</reference>
<proteinExistence type="predicted"/>
<evidence type="ECO:0000259" key="2">
    <source>
        <dbReference type="Pfam" id="PF03446"/>
    </source>
</evidence>
<dbReference type="GO" id="GO:0050661">
    <property type="term" value="F:NADP binding"/>
    <property type="evidence" value="ECO:0007669"/>
    <property type="project" value="InterPro"/>
</dbReference>
<name>A0A511TIH1_MYXFU</name>
<feature type="domain" description="6-phosphogluconate dehydrogenase NADP-binding" evidence="2">
    <location>
        <begin position="5"/>
        <end position="120"/>
    </location>
</feature>
<evidence type="ECO:0000313" key="3">
    <source>
        <dbReference type="EMBL" id="GEN13393.1"/>
    </source>
</evidence>
<feature type="region of interest" description="Disordered" evidence="1">
    <location>
        <begin position="120"/>
        <end position="165"/>
    </location>
</feature>
<protein>
    <recommendedName>
        <fullName evidence="2">6-phosphogluconate dehydrogenase NADP-binding domain-containing protein</fullName>
    </recommendedName>
</protein>
<dbReference type="Proteomes" id="UP000321514">
    <property type="component" value="Unassembled WGS sequence"/>
</dbReference>
<dbReference type="EMBL" id="BJXR01000079">
    <property type="protein sequence ID" value="GEN13393.1"/>
    <property type="molecule type" value="Genomic_DNA"/>
</dbReference>
<dbReference type="SUPFAM" id="SSF51735">
    <property type="entry name" value="NAD(P)-binding Rossmann-fold domains"/>
    <property type="match status" value="1"/>
</dbReference>
<accession>A0A511TIH1</accession>
<dbReference type="Pfam" id="PF03446">
    <property type="entry name" value="NAD_binding_2"/>
    <property type="match status" value="1"/>
</dbReference>
<comment type="caution">
    <text evidence="3">The sequence shown here is derived from an EMBL/GenBank/DDBJ whole genome shotgun (WGS) entry which is preliminary data.</text>
</comment>
<sequence length="165" mass="17599">MEPPPEKAAPLLARGAIQRRDIEAALAASPLVITCLKTYDATLQVLAPAASTLAGRTLVTLNSGTPASARGRAEWARRHDLRFLDGAVKNVPDAVGKPDTLLLHSGDEAVFDEHRATLKVPGGDTWPESPSPSSPRQTSHTPPGAPRRLALPNEARTRSRRTVLP</sequence>
<gene>
    <name evidence="3" type="ORF">MFU01_84300</name>
</gene>
<evidence type="ECO:0000313" key="4">
    <source>
        <dbReference type="Proteomes" id="UP000321514"/>
    </source>
</evidence>
<dbReference type="InterPro" id="IPR006115">
    <property type="entry name" value="6PGDH_NADP-bd"/>
</dbReference>
<dbReference type="Gene3D" id="3.40.50.720">
    <property type="entry name" value="NAD(P)-binding Rossmann-like Domain"/>
    <property type="match status" value="1"/>
</dbReference>